<dbReference type="Pfam" id="PF00337">
    <property type="entry name" value="Gal-bind_lectin"/>
    <property type="match status" value="1"/>
</dbReference>
<accession>A0A3Q0DER2</accession>
<dbReference type="SMART" id="SM00276">
    <property type="entry name" value="GLECT"/>
    <property type="match status" value="1"/>
</dbReference>
<dbReference type="RefSeq" id="XP_021562869.1">
    <property type="nucleotide sequence ID" value="XM_021707194.1"/>
</dbReference>
<organism evidence="4 5">
    <name type="scientific">Carlito syrichta</name>
    <name type="common">Philippine tarsier</name>
    <name type="synonym">Tarsius syrichta</name>
    <dbReference type="NCBI Taxonomy" id="1868482"/>
    <lineage>
        <taxon>Eukaryota</taxon>
        <taxon>Metazoa</taxon>
        <taxon>Chordata</taxon>
        <taxon>Craniata</taxon>
        <taxon>Vertebrata</taxon>
        <taxon>Euteleostomi</taxon>
        <taxon>Mammalia</taxon>
        <taxon>Eutheria</taxon>
        <taxon>Euarchontoglires</taxon>
        <taxon>Primates</taxon>
        <taxon>Haplorrhini</taxon>
        <taxon>Tarsiiformes</taxon>
        <taxon>Tarsiidae</taxon>
        <taxon>Carlito</taxon>
    </lineage>
</organism>
<dbReference type="SUPFAM" id="SSF49899">
    <property type="entry name" value="Concanavalin A-like lectins/glucanases"/>
    <property type="match status" value="1"/>
</dbReference>
<dbReference type="KEGG" id="csyr:103276946"/>
<dbReference type="PROSITE" id="PS51304">
    <property type="entry name" value="GALECTIN"/>
    <property type="match status" value="1"/>
</dbReference>
<dbReference type="GO" id="GO:0030246">
    <property type="term" value="F:carbohydrate binding"/>
    <property type="evidence" value="ECO:0007669"/>
    <property type="project" value="UniProtKB-UniRule"/>
</dbReference>
<protein>
    <recommendedName>
        <fullName evidence="2">Galectin</fullName>
    </recommendedName>
</protein>
<evidence type="ECO:0000259" key="3">
    <source>
        <dbReference type="PROSITE" id="PS51304"/>
    </source>
</evidence>
<dbReference type="InterPro" id="IPR013320">
    <property type="entry name" value="ConA-like_dom_sf"/>
</dbReference>
<feature type="non-terminal residue" evidence="5">
    <location>
        <position position="116"/>
    </location>
</feature>
<dbReference type="STRING" id="1868482.ENSTSYP00000008415"/>
<dbReference type="PANTHER" id="PTHR11346">
    <property type="entry name" value="GALECTIN"/>
    <property type="match status" value="1"/>
</dbReference>
<keyword evidence="1 2" id="KW-0430">Lectin</keyword>
<evidence type="ECO:0000313" key="5">
    <source>
        <dbReference type="RefSeq" id="XP_021562869.1"/>
    </source>
</evidence>
<evidence type="ECO:0000313" key="4">
    <source>
        <dbReference type="Proteomes" id="UP000189704"/>
    </source>
</evidence>
<dbReference type="CDD" id="cd00070">
    <property type="entry name" value="GLECT"/>
    <property type="match status" value="1"/>
</dbReference>
<dbReference type="OrthoDB" id="6251307at2759"/>
<evidence type="ECO:0000256" key="1">
    <source>
        <dbReference type="ARBA" id="ARBA00022734"/>
    </source>
</evidence>
<proteinExistence type="predicted"/>
<gene>
    <name evidence="5" type="primary">LOC103276946</name>
</gene>
<keyword evidence="4" id="KW-1185">Reference proteome</keyword>
<name>A0A3Q0DER2_CARSF</name>
<dbReference type="Gene3D" id="2.60.120.200">
    <property type="match status" value="1"/>
</dbReference>
<evidence type="ECO:0000256" key="2">
    <source>
        <dbReference type="RuleBase" id="RU102079"/>
    </source>
</evidence>
<dbReference type="InterPro" id="IPR044156">
    <property type="entry name" value="Galectin-like"/>
</dbReference>
<dbReference type="InterPro" id="IPR001079">
    <property type="entry name" value="Galectin_CRD"/>
</dbReference>
<dbReference type="Proteomes" id="UP000189704">
    <property type="component" value="Unplaced"/>
</dbReference>
<feature type="domain" description="Galectin" evidence="3">
    <location>
        <begin position="6"/>
        <end position="116"/>
    </location>
</feature>
<dbReference type="AlphaFoldDB" id="A0A3Q0DER2"/>
<sequence>MTTAPNKTLLPMGIHPGTVLRIRGHVPDKAGRFHVNLLCSEEQGADAALHFNPRLGTNEVVLNSREQGAWGQEERGAGCPFQSGKPFEVLLIVTEDGYKVPHCHGWTPSPGSPEQR</sequence>
<reference evidence="5" key="1">
    <citation type="submission" date="2025-08" db="UniProtKB">
        <authorList>
            <consortium name="RefSeq"/>
        </authorList>
    </citation>
    <scope>IDENTIFICATION</scope>
</reference>
<dbReference type="GeneID" id="103276946"/>
<dbReference type="PANTHER" id="PTHR11346:SF107">
    <property type="entry name" value="GALECTIN-7"/>
    <property type="match status" value="1"/>
</dbReference>
<dbReference type="SMART" id="SM00908">
    <property type="entry name" value="Gal-bind_lectin"/>
    <property type="match status" value="1"/>
</dbReference>